<protein>
    <submittedName>
        <fullName evidence="3">Methylmalonyl-CoA carboxyltransferase</fullName>
    </submittedName>
</protein>
<comment type="caution">
    <text evidence="3">The sequence shown here is derived from an EMBL/GenBank/DDBJ whole genome shotgun (WGS) entry which is preliminary data.</text>
</comment>
<dbReference type="GO" id="GO:0004658">
    <property type="term" value="F:propionyl-CoA carboxylase activity"/>
    <property type="evidence" value="ECO:0007669"/>
    <property type="project" value="TreeGrafter"/>
</dbReference>
<dbReference type="PANTHER" id="PTHR43842">
    <property type="entry name" value="PROPIONYL-COA CARBOXYLASE BETA CHAIN"/>
    <property type="match status" value="1"/>
</dbReference>
<dbReference type="GO" id="GO:0016740">
    <property type="term" value="F:transferase activity"/>
    <property type="evidence" value="ECO:0007669"/>
    <property type="project" value="UniProtKB-KW"/>
</dbReference>
<reference evidence="3 4" key="1">
    <citation type="journal article" date="2017" name="FEMS Microbiol. Ecol.">
        <title>Reconstructed genomes of novel Dehalococcoides mccartyi strains from 1,2,3,4-tetrachlorodibenzo-p-dioxin-dechlorinating enrichment cultures reveal divergent reductive dehalogenase gene profiles.</title>
        <authorList>
            <person name="Dam H.T."/>
            <person name="Vollmers J."/>
            <person name="Kaster A.K."/>
            <person name="Haggblom M.M."/>
        </authorList>
    </citation>
    <scope>NUCLEOTIDE SEQUENCE [LARGE SCALE GENOMIC DNA]</scope>
    <source>
        <strain evidence="3 4">H1-3-2.001</strain>
    </source>
</reference>
<dbReference type="FunFam" id="3.90.226.10:FF:000017">
    <property type="entry name" value="Propionyl-CoA carboxylase subunit beta 5"/>
    <property type="match status" value="1"/>
</dbReference>
<dbReference type="AlphaFoldDB" id="A0A2J1DRH1"/>
<proteinExistence type="predicted"/>
<dbReference type="SUPFAM" id="SSF52096">
    <property type="entry name" value="ClpP/crotonase"/>
    <property type="match status" value="1"/>
</dbReference>
<dbReference type="PANTHER" id="PTHR43842:SF2">
    <property type="entry name" value="PROPIONYL-COA CARBOXYLASE BETA CHAIN, MITOCHONDRIAL"/>
    <property type="match status" value="1"/>
</dbReference>
<dbReference type="InterPro" id="IPR034733">
    <property type="entry name" value="AcCoA_carboxyl_beta"/>
</dbReference>
<feature type="domain" description="CoA carboxyltransferase C-terminal" evidence="2">
    <location>
        <begin position="20"/>
        <end position="266"/>
    </location>
</feature>
<evidence type="ECO:0000256" key="1">
    <source>
        <dbReference type="SAM" id="MobiDB-lite"/>
    </source>
</evidence>
<evidence type="ECO:0000259" key="2">
    <source>
        <dbReference type="PROSITE" id="PS50989"/>
    </source>
</evidence>
<dbReference type="EMBL" id="PHFD01000433">
    <property type="protein sequence ID" value="PKH44736.1"/>
    <property type="molecule type" value="Genomic_DNA"/>
</dbReference>
<dbReference type="InterPro" id="IPR011763">
    <property type="entry name" value="COA_CT_C"/>
</dbReference>
<name>A0A2J1DRH1_9CHLR</name>
<dbReference type="Gene3D" id="3.90.226.10">
    <property type="entry name" value="2-enoyl-CoA Hydratase, Chain A, domain 1"/>
    <property type="match status" value="1"/>
</dbReference>
<evidence type="ECO:0000313" key="4">
    <source>
        <dbReference type="Proteomes" id="UP000233649"/>
    </source>
</evidence>
<feature type="region of interest" description="Disordered" evidence="1">
    <location>
        <begin position="1"/>
        <end position="30"/>
    </location>
</feature>
<dbReference type="PROSITE" id="PS50989">
    <property type="entry name" value="COA_CT_CTER"/>
    <property type="match status" value="1"/>
</dbReference>
<dbReference type="Proteomes" id="UP000233649">
    <property type="component" value="Unassembled WGS sequence"/>
</dbReference>
<keyword evidence="3" id="KW-0808">Transferase</keyword>
<dbReference type="Pfam" id="PF01039">
    <property type="entry name" value="Carboxyl_trans"/>
    <property type="match status" value="1"/>
</dbReference>
<evidence type="ECO:0000313" key="3">
    <source>
        <dbReference type="EMBL" id="PKH44736.1"/>
    </source>
</evidence>
<gene>
    <name evidence="3" type="ORF">CVH13_01759</name>
</gene>
<sequence>MGFLPQSNREKPPRGKNKDNEERKTRDLRDIIPDNPKRAYDMKKVITEVADEKEFFEVHKNYAQNIIVGFVRMGGQPAGIVAQQPSHMAGVIDINASLKAARFIRFCDAFEIPLVSFVDVPGFMPGTDQEHSGIIKHGAKLIYAYAEATVPKITVITRKAYGGAYIVMSSKHLRGDVNYAWPASEVAVMGAEGAVNIVSRKAITESANPEETRQKLLEEYREHFANPYQAAQLGYIDDVIDPADTRSKIIKALRSLENKILVNPPKKHGNIPL</sequence>
<dbReference type="InterPro" id="IPR029045">
    <property type="entry name" value="ClpP/crotonase-like_dom_sf"/>
</dbReference>
<organism evidence="3 4">
    <name type="scientific">Dehalococcoides mccartyi</name>
    <dbReference type="NCBI Taxonomy" id="61435"/>
    <lineage>
        <taxon>Bacteria</taxon>
        <taxon>Bacillati</taxon>
        <taxon>Chloroflexota</taxon>
        <taxon>Dehalococcoidia</taxon>
        <taxon>Dehalococcoidales</taxon>
        <taxon>Dehalococcoidaceae</taxon>
        <taxon>Dehalococcoides</taxon>
    </lineage>
</organism>
<accession>A0A2J1DRH1</accession>
<feature type="compositionally biased region" description="Basic and acidic residues" evidence="1">
    <location>
        <begin position="8"/>
        <end position="30"/>
    </location>
</feature>
<dbReference type="InterPro" id="IPR051047">
    <property type="entry name" value="AccD/PCCB"/>
</dbReference>